<dbReference type="SUPFAM" id="SSF53098">
    <property type="entry name" value="Ribonuclease H-like"/>
    <property type="match status" value="1"/>
</dbReference>
<dbReference type="InterPro" id="IPR052929">
    <property type="entry name" value="RNase_H-like_EbsB-rel"/>
</dbReference>
<dbReference type="InterPro" id="IPR044730">
    <property type="entry name" value="RNase_H-like_dom_plant"/>
</dbReference>
<evidence type="ECO:0000313" key="3">
    <source>
        <dbReference type="Proteomes" id="UP001054252"/>
    </source>
</evidence>
<dbReference type="PANTHER" id="PTHR47074:SF11">
    <property type="entry name" value="REVERSE TRANSCRIPTASE-LIKE PROTEIN"/>
    <property type="match status" value="1"/>
</dbReference>
<feature type="domain" description="RNase H type-1" evidence="1">
    <location>
        <begin position="337"/>
        <end position="456"/>
    </location>
</feature>
<reference evidence="2 3" key="1">
    <citation type="journal article" date="2021" name="Commun. Biol.">
        <title>The genome of Shorea leprosula (Dipterocarpaceae) highlights the ecological relevance of drought in aseasonal tropical rainforests.</title>
        <authorList>
            <person name="Ng K.K.S."/>
            <person name="Kobayashi M.J."/>
            <person name="Fawcett J.A."/>
            <person name="Hatakeyama M."/>
            <person name="Paape T."/>
            <person name="Ng C.H."/>
            <person name="Ang C.C."/>
            <person name="Tnah L.H."/>
            <person name="Lee C.T."/>
            <person name="Nishiyama T."/>
            <person name="Sese J."/>
            <person name="O'Brien M.J."/>
            <person name="Copetti D."/>
            <person name="Mohd Noor M.I."/>
            <person name="Ong R.C."/>
            <person name="Putra M."/>
            <person name="Sireger I.Z."/>
            <person name="Indrioko S."/>
            <person name="Kosugi Y."/>
            <person name="Izuno A."/>
            <person name="Isagi Y."/>
            <person name="Lee S.L."/>
            <person name="Shimizu K.K."/>
        </authorList>
    </citation>
    <scope>NUCLEOTIDE SEQUENCE [LARGE SCALE GENOMIC DNA]</scope>
    <source>
        <strain evidence="2">214</strain>
    </source>
</reference>
<sequence length="487" mass="55198">MGFKDLHCFNLAMLARLAWRIIQNPNALWVRVLKGLYFSNSSFLNARKGSHLSWAWSTILKGREIVQLGMRLNVGNGQNILIYQDNWAPTLAGFKVTSSLGLHCLYSHVCELLDNRGERDVMKLNACFSREISREILKIPTGDCSDSIAWHNDKYGRFSVKSAYLLAYNAVHEPGINDPNRNLTNAEWKHLWKLKVPPKSSSVFMESHNKLIAFLGQSGKKGDFIGALGLDPRQLGAKCFIEWWRYINEVAKQKGIPSLVEQCAIICWHLWKARNEKYFDHVELNPHHILARISLMIQEYSAYTNKDLLTPPSRVRATGKQQPSAWSKPPLGFIKVNVDASFSPKSGSAVLAMVGRNCQGEFCFGKSGFYMALSPLMVEAATLHKATQFVEDKGVQNVIFETDNQELIACLLQPDKPSPWEVKTLILSIKRVSRSHPNFMFSFVSREGNRVADWVAWQSLKGQCPVFWENIPPNELLPLLYQDGLCN</sequence>
<dbReference type="AlphaFoldDB" id="A0AAV5L3E7"/>
<evidence type="ECO:0000313" key="2">
    <source>
        <dbReference type="EMBL" id="GKV31652.1"/>
    </source>
</evidence>
<protein>
    <recommendedName>
        <fullName evidence="1">RNase H type-1 domain-containing protein</fullName>
    </recommendedName>
</protein>
<gene>
    <name evidence="2" type="ORF">SLEP1_g40324</name>
</gene>
<dbReference type="EMBL" id="BPVZ01000092">
    <property type="protein sequence ID" value="GKV31652.1"/>
    <property type="molecule type" value="Genomic_DNA"/>
</dbReference>
<comment type="caution">
    <text evidence="2">The sequence shown here is derived from an EMBL/GenBank/DDBJ whole genome shotgun (WGS) entry which is preliminary data.</text>
</comment>
<dbReference type="InterPro" id="IPR036397">
    <property type="entry name" value="RNaseH_sf"/>
</dbReference>
<proteinExistence type="predicted"/>
<dbReference type="PANTHER" id="PTHR47074">
    <property type="entry name" value="BNAC02G40300D PROTEIN"/>
    <property type="match status" value="1"/>
</dbReference>
<dbReference type="Pfam" id="PF13456">
    <property type="entry name" value="RVT_3"/>
    <property type="match status" value="1"/>
</dbReference>
<dbReference type="GO" id="GO:0004523">
    <property type="term" value="F:RNA-DNA hybrid ribonuclease activity"/>
    <property type="evidence" value="ECO:0007669"/>
    <property type="project" value="InterPro"/>
</dbReference>
<evidence type="ECO:0000259" key="1">
    <source>
        <dbReference type="Pfam" id="PF13456"/>
    </source>
</evidence>
<accession>A0AAV5L3E7</accession>
<keyword evidence="3" id="KW-1185">Reference proteome</keyword>
<dbReference type="Gene3D" id="3.30.420.10">
    <property type="entry name" value="Ribonuclease H-like superfamily/Ribonuclease H"/>
    <property type="match status" value="1"/>
</dbReference>
<dbReference type="Proteomes" id="UP001054252">
    <property type="component" value="Unassembled WGS sequence"/>
</dbReference>
<dbReference type="GO" id="GO:0003676">
    <property type="term" value="F:nucleic acid binding"/>
    <property type="evidence" value="ECO:0007669"/>
    <property type="project" value="InterPro"/>
</dbReference>
<organism evidence="2 3">
    <name type="scientific">Rubroshorea leprosula</name>
    <dbReference type="NCBI Taxonomy" id="152421"/>
    <lineage>
        <taxon>Eukaryota</taxon>
        <taxon>Viridiplantae</taxon>
        <taxon>Streptophyta</taxon>
        <taxon>Embryophyta</taxon>
        <taxon>Tracheophyta</taxon>
        <taxon>Spermatophyta</taxon>
        <taxon>Magnoliopsida</taxon>
        <taxon>eudicotyledons</taxon>
        <taxon>Gunneridae</taxon>
        <taxon>Pentapetalae</taxon>
        <taxon>rosids</taxon>
        <taxon>malvids</taxon>
        <taxon>Malvales</taxon>
        <taxon>Dipterocarpaceae</taxon>
        <taxon>Rubroshorea</taxon>
    </lineage>
</organism>
<dbReference type="InterPro" id="IPR002156">
    <property type="entry name" value="RNaseH_domain"/>
</dbReference>
<dbReference type="InterPro" id="IPR012337">
    <property type="entry name" value="RNaseH-like_sf"/>
</dbReference>
<name>A0AAV5L3E7_9ROSI</name>
<dbReference type="CDD" id="cd06222">
    <property type="entry name" value="RNase_H_like"/>
    <property type="match status" value="1"/>
</dbReference>